<dbReference type="PROSITE" id="PS50948">
    <property type="entry name" value="PAN"/>
    <property type="match status" value="3"/>
</dbReference>
<keyword evidence="6" id="KW-1015">Disulfide bond</keyword>
<evidence type="ECO:0000256" key="1">
    <source>
        <dbReference type="ARBA" id="ARBA00001947"/>
    </source>
</evidence>
<dbReference type="PRINTS" id="PR00005">
    <property type="entry name" value="APPLEDOMAIN"/>
</dbReference>
<dbReference type="InterPro" id="IPR012548">
    <property type="entry name" value="MATCAP"/>
</dbReference>
<gene>
    <name evidence="8" type="ORF">F2P81_023437</name>
</gene>
<dbReference type="GO" id="GO:0008237">
    <property type="term" value="F:metallopeptidase activity"/>
    <property type="evidence" value="ECO:0007669"/>
    <property type="project" value="UniProtKB-KW"/>
</dbReference>
<evidence type="ECO:0000313" key="9">
    <source>
        <dbReference type="Proteomes" id="UP000438429"/>
    </source>
</evidence>
<proteinExistence type="predicted"/>
<dbReference type="Proteomes" id="UP000438429">
    <property type="component" value="Unassembled WGS sequence"/>
</dbReference>
<dbReference type="PANTHER" id="PTHR31817:SF3">
    <property type="entry name" value="TYROSINE CARBOXYPEPTIDASE MATCAP2-RELATED"/>
    <property type="match status" value="1"/>
</dbReference>
<evidence type="ECO:0000256" key="2">
    <source>
        <dbReference type="ARBA" id="ARBA00022670"/>
    </source>
</evidence>
<dbReference type="PANTHER" id="PTHR31817">
    <property type="match status" value="1"/>
</dbReference>
<keyword evidence="5" id="KW-0482">Metalloprotease</keyword>
<reference evidence="8 9" key="1">
    <citation type="submission" date="2019-06" db="EMBL/GenBank/DDBJ databases">
        <title>Draft genomes of female and male turbot (Scophthalmus maximus).</title>
        <authorList>
            <person name="Xu H."/>
            <person name="Xu X.-W."/>
            <person name="Shao C."/>
            <person name="Chen S."/>
        </authorList>
    </citation>
    <scope>NUCLEOTIDE SEQUENCE [LARGE SCALE GENOMIC DNA]</scope>
    <source>
        <strain evidence="8">Ysfricsl-2016a</strain>
        <tissue evidence="8">Blood</tissue>
    </source>
</reference>
<accession>A0A6A4RX04</accession>
<dbReference type="SMART" id="SM00223">
    <property type="entry name" value="APPLE"/>
    <property type="match status" value="4"/>
</dbReference>
<dbReference type="Pfam" id="PF00024">
    <property type="entry name" value="PAN_1"/>
    <property type="match status" value="2"/>
</dbReference>
<comment type="cofactor">
    <cofactor evidence="1">
        <name>Zn(2+)</name>
        <dbReference type="ChEBI" id="CHEBI:29105"/>
    </cofactor>
</comment>
<evidence type="ECO:0000313" key="8">
    <source>
        <dbReference type="EMBL" id="KAF0024635.1"/>
    </source>
</evidence>
<dbReference type="GO" id="GO:0005576">
    <property type="term" value="C:extracellular region"/>
    <property type="evidence" value="ECO:0007669"/>
    <property type="project" value="InterPro"/>
</dbReference>
<dbReference type="Pfam" id="PF08014">
    <property type="entry name" value="MATCAP"/>
    <property type="match status" value="1"/>
</dbReference>
<feature type="domain" description="Apple" evidence="7">
    <location>
        <begin position="709"/>
        <end position="783"/>
    </location>
</feature>
<sequence length="874" mass="99401">MQLVSLCSPDVVFFRQALWKLSLNPTPYQRMLESIQVTERLHWPQVEMSKKYIFNSADKELSPSQVYLEKISSSALKDLFSSGSSSYNVLLQAEEEEWKSPKQALYKRPKTSAKCGATLGKRNHPGMAFKKVRAQEGGGKPAQTGCVQQRSIAVVGSTMGLTPRTVPQLRKMCVPNSSRTKLPLLHKAIITCEVENAKKLCILSAIKPSNVEMERVKFFKSDFSYNPQFEYSSPVSPLVLARHSNASDRFLTQAVHIMELALQRYGSYEKFEQVTGGNLLTKSRVWHNVKKYMEKEGCVGEIVVQVTDDLLSRASMTVVNSRPTLTINISTAREHWLEGMLRHEIGTHYFRGINNCHQPWSSSVGRRKHNLKPLNPTEEGLASIHSVLFRKDPTLWRAALLYYTVYQASHMSFIQLFHNLGRFVQDPNTRWDYCVRAKRGQTDTAQPGCFSKDQVYLDGILKILRYRDKINFPLLMALGKTISKTKKMGTCMILVGVLTICGLSFSQECRRTFLENVDFPGTDITSLLSPDAEHCQQLCTQHPSCLFFTFIRQNWTEDNRFNTDTFTFLHQTIHRRNFYCYLKYTESGRPKVQNPLLGVTSGFSLKVCDSGSMVPCLSQMYQNTDFLGADYRGLFTTDHEECQRVCTQDPFCQFFTFVNGDFTTERIRNKCHLKFSWTIPRTPGVKREAGVVSGFSHKVEISQYFEPVCRGKLFSNTDIPGNDLEVLPAASPEHCQALCSADPRCTYFSYVSSNFNCHLKSNPNEIVTTAKEGITSGLPVHFCQLDNNWLKVAHEGVSFEGSDIRFELMDDAHTCQRTCTFDPNCQYYSYFTDSYSESNMRRRCYFKRVITVPAPPNIGKLNNVISGFSLKSCA</sequence>
<evidence type="ECO:0000256" key="5">
    <source>
        <dbReference type="ARBA" id="ARBA00023049"/>
    </source>
</evidence>
<dbReference type="SUPFAM" id="SSF57414">
    <property type="entry name" value="Hairpin loop containing domain-like"/>
    <property type="match status" value="1"/>
</dbReference>
<dbReference type="InterPro" id="IPR000177">
    <property type="entry name" value="Apple"/>
</dbReference>
<keyword evidence="3" id="KW-0677">Repeat</keyword>
<protein>
    <recommendedName>
        <fullName evidence="7">Apple domain-containing protein</fullName>
    </recommendedName>
</protein>
<dbReference type="AlphaFoldDB" id="A0A6A4RX04"/>
<evidence type="ECO:0000256" key="4">
    <source>
        <dbReference type="ARBA" id="ARBA00022801"/>
    </source>
</evidence>
<dbReference type="InterPro" id="IPR003609">
    <property type="entry name" value="Pan_app"/>
</dbReference>
<evidence type="ECO:0000256" key="6">
    <source>
        <dbReference type="ARBA" id="ARBA00023157"/>
    </source>
</evidence>
<feature type="domain" description="Apple" evidence="7">
    <location>
        <begin position="509"/>
        <end position="608"/>
    </location>
</feature>
<dbReference type="CDD" id="cd01100">
    <property type="entry name" value="APPLE_Factor_XI_like"/>
    <property type="match status" value="4"/>
</dbReference>
<dbReference type="Gene3D" id="3.50.4.10">
    <property type="entry name" value="Hepatocyte Growth Factor"/>
    <property type="match status" value="4"/>
</dbReference>
<dbReference type="Pfam" id="PF14295">
    <property type="entry name" value="PAN_4"/>
    <property type="match status" value="2"/>
</dbReference>
<evidence type="ECO:0000256" key="3">
    <source>
        <dbReference type="ARBA" id="ARBA00022737"/>
    </source>
</evidence>
<evidence type="ECO:0000259" key="7">
    <source>
        <dbReference type="PROSITE" id="PS50948"/>
    </source>
</evidence>
<feature type="domain" description="Apple" evidence="7">
    <location>
        <begin position="616"/>
        <end position="699"/>
    </location>
</feature>
<dbReference type="SMART" id="SM01154">
    <property type="entry name" value="DUF1704"/>
    <property type="match status" value="1"/>
</dbReference>
<organism evidence="8 9">
    <name type="scientific">Scophthalmus maximus</name>
    <name type="common">Turbot</name>
    <name type="synonym">Psetta maxima</name>
    <dbReference type="NCBI Taxonomy" id="52904"/>
    <lineage>
        <taxon>Eukaryota</taxon>
        <taxon>Metazoa</taxon>
        <taxon>Chordata</taxon>
        <taxon>Craniata</taxon>
        <taxon>Vertebrata</taxon>
        <taxon>Euteleostomi</taxon>
        <taxon>Actinopterygii</taxon>
        <taxon>Neopterygii</taxon>
        <taxon>Teleostei</taxon>
        <taxon>Neoteleostei</taxon>
        <taxon>Acanthomorphata</taxon>
        <taxon>Carangaria</taxon>
        <taxon>Pleuronectiformes</taxon>
        <taxon>Pleuronectoidei</taxon>
        <taxon>Scophthalmidae</taxon>
        <taxon>Scophthalmus</taxon>
    </lineage>
</organism>
<comment type="caution">
    <text evidence="8">The sequence shown here is derived from an EMBL/GenBank/DDBJ whole genome shotgun (WGS) entry which is preliminary data.</text>
</comment>
<dbReference type="EMBL" id="VEVO01000021">
    <property type="protein sequence ID" value="KAF0024635.1"/>
    <property type="molecule type" value="Genomic_DNA"/>
</dbReference>
<keyword evidence="2" id="KW-0645">Protease</keyword>
<dbReference type="GO" id="GO:0006508">
    <property type="term" value="P:proteolysis"/>
    <property type="evidence" value="ECO:0007669"/>
    <property type="project" value="UniProtKB-KW"/>
</dbReference>
<name>A0A6A4RX04_SCOMX</name>
<keyword evidence="4" id="KW-0378">Hydrolase</keyword>